<dbReference type="AlphaFoldDB" id="H2XT75"/>
<reference evidence="1" key="4">
    <citation type="submission" date="2025-09" db="UniProtKB">
        <authorList>
            <consortium name="Ensembl"/>
        </authorList>
    </citation>
    <scope>IDENTIFICATION</scope>
</reference>
<protein>
    <submittedName>
        <fullName evidence="1">Uncharacterized protein</fullName>
    </submittedName>
</protein>
<sequence>MRLKGKNLRTKTLSNARKRNINHRWVRELFQKKAKLMKELLKHC</sequence>
<dbReference type="Ensembl" id="ENSCINT00000032586.1">
    <property type="protein sequence ID" value="ENSCINP00000032859.1"/>
    <property type="gene ID" value="ENSCING00000017944.1"/>
</dbReference>
<evidence type="ECO:0000313" key="2">
    <source>
        <dbReference type="Proteomes" id="UP000008144"/>
    </source>
</evidence>
<dbReference type="EMBL" id="EAAA01002431">
    <property type="status" value="NOT_ANNOTATED_CDS"/>
    <property type="molecule type" value="Genomic_DNA"/>
</dbReference>
<proteinExistence type="predicted"/>
<keyword evidence="2" id="KW-1185">Reference proteome</keyword>
<reference evidence="1" key="3">
    <citation type="submission" date="2025-08" db="UniProtKB">
        <authorList>
            <consortium name="Ensembl"/>
        </authorList>
    </citation>
    <scope>IDENTIFICATION</scope>
</reference>
<dbReference type="InParanoid" id="H2XT75"/>
<accession>H2XT75</accession>
<dbReference type="Proteomes" id="UP000008144">
    <property type="component" value="Chromosome 7"/>
</dbReference>
<name>H2XT75_CIOIN</name>
<dbReference type="HOGENOM" id="CLU_3224245_0_0_1"/>
<reference evidence="2" key="1">
    <citation type="journal article" date="2002" name="Science">
        <title>The draft genome of Ciona intestinalis: insights into chordate and vertebrate origins.</title>
        <authorList>
            <person name="Dehal P."/>
            <person name="Satou Y."/>
            <person name="Campbell R.K."/>
            <person name="Chapman J."/>
            <person name="Degnan B."/>
            <person name="De Tomaso A."/>
            <person name="Davidson B."/>
            <person name="Di Gregorio A."/>
            <person name="Gelpke M."/>
            <person name="Goodstein D.M."/>
            <person name="Harafuji N."/>
            <person name="Hastings K.E."/>
            <person name="Ho I."/>
            <person name="Hotta K."/>
            <person name="Huang W."/>
            <person name="Kawashima T."/>
            <person name="Lemaire P."/>
            <person name="Martinez D."/>
            <person name="Meinertzhagen I.A."/>
            <person name="Necula S."/>
            <person name="Nonaka M."/>
            <person name="Putnam N."/>
            <person name="Rash S."/>
            <person name="Saiga H."/>
            <person name="Satake M."/>
            <person name="Terry A."/>
            <person name="Yamada L."/>
            <person name="Wang H.G."/>
            <person name="Awazu S."/>
            <person name="Azumi K."/>
            <person name="Boore J."/>
            <person name="Branno M."/>
            <person name="Chin-Bow S."/>
            <person name="DeSantis R."/>
            <person name="Doyle S."/>
            <person name="Francino P."/>
            <person name="Keys D.N."/>
            <person name="Haga S."/>
            <person name="Hayashi H."/>
            <person name="Hino K."/>
            <person name="Imai K.S."/>
            <person name="Inaba K."/>
            <person name="Kano S."/>
            <person name="Kobayashi K."/>
            <person name="Kobayashi M."/>
            <person name="Lee B.I."/>
            <person name="Makabe K.W."/>
            <person name="Manohar C."/>
            <person name="Matassi G."/>
            <person name="Medina M."/>
            <person name="Mochizuki Y."/>
            <person name="Mount S."/>
            <person name="Morishita T."/>
            <person name="Miura S."/>
            <person name="Nakayama A."/>
            <person name="Nishizaka S."/>
            <person name="Nomoto H."/>
            <person name="Ohta F."/>
            <person name="Oishi K."/>
            <person name="Rigoutsos I."/>
            <person name="Sano M."/>
            <person name="Sasaki A."/>
            <person name="Sasakura Y."/>
            <person name="Shoguchi E."/>
            <person name="Shin-i T."/>
            <person name="Spagnuolo A."/>
            <person name="Stainier D."/>
            <person name="Suzuki M.M."/>
            <person name="Tassy O."/>
            <person name="Takatori N."/>
            <person name="Tokuoka M."/>
            <person name="Yagi K."/>
            <person name="Yoshizaki F."/>
            <person name="Wada S."/>
            <person name="Zhang C."/>
            <person name="Hyatt P.D."/>
            <person name="Larimer F."/>
            <person name="Detter C."/>
            <person name="Doggett N."/>
            <person name="Glavina T."/>
            <person name="Hawkins T."/>
            <person name="Richardson P."/>
            <person name="Lucas S."/>
            <person name="Kohara Y."/>
            <person name="Levine M."/>
            <person name="Satoh N."/>
            <person name="Rokhsar D.S."/>
        </authorList>
    </citation>
    <scope>NUCLEOTIDE SEQUENCE [LARGE SCALE GENOMIC DNA]</scope>
</reference>
<organism evidence="1 2">
    <name type="scientific">Ciona intestinalis</name>
    <name type="common">Transparent sea squirt</name>
    <name type="synonym">Ascidia intestinalis</name>
    <dbReference type="NCBI Taxonomy" id="7719"/>
    <lineage>
        <taxon>Eukaryota</taxon>
        <taxon>Metazoa</taxon>
        <taxon>Chordata</taxon>
        <taxon>Tunicata</taxon>
        <taxon>Ascidiacea</taxon>
        <taxon>Phlebobranchia</taxon>
        <taxon>Cionidae</taxon>
        <taxon>Ciona</taxon>
    </lineage>
</organism>
<reference evidence="1" key="2">
    <citation type="journal article" date="2008" name="Genome Biol.">
        <title>Improved genome assembly and evidence-based global gene model set for the chordate Ciona intestinalis: new insight into intron and operon populations.</title>
        <authorList>
            <person name="Satou Y."/>
            <person name="Mineta K."/>
            <person name="Ogasawara M."/>
            <person name="Sasakura Y."/>
            <person name="Shoguchi E."/>
            <person name="Ueno K."/>
            <person name="Yamada L."/>
            <person name="Matsumoto J."/>
            <person name="Wasserscheid J."/>
            <person name="Dewar K."/>
            <person name="Wiley G.B."/>
            <person name="Macmil S.L."/>
            <person name="Roe B.A."/>
            <person name="Zeller R.W."/>
            <person name="Hastings K.E."/>
            <person name="Lemaire P."/>
            <person name="Lindquist E."/>
            <person name="Endo T."/>
            <person name="Hotta K."/>
            <person name="Inaba K."/>
        </authorList>
    </citation>
    <scope>NUCLEOTIDE SEQUENCE [LARGE SCALE GENOMIC DNA]</scope>
    <source>
        <strain evidence="1">wild type</strain>
    </source>
</reference>
<evidence type="ECO:0000313" key="1">
    <source>
        <dbReference type="Ensembl" id="ENSCINP00000032859.1"/>
    </source>
</evidence>